<evidence type="ECO:0000313" key="8">
    <source>
        <dbReference type="EMBL" id="KNB20768.1"/>
    </source>
</evidence>
<dbReference type="InterPro" id="IPR050527">
    <property type="entry name" value="Snail/Krueppel_Znf"/>
</dbReference>
<dbReference type="GO" id="GO:0000978">
    <property type="term" value="F:RNA polymerase II cis-regulatory region sequence-specific DNA binding"/>
    <property type="evidence" value="ECO:0007669"/>
    <property type="project" value="TreeGrafter"/>
</dbReference>
<dbReference type="SUPFAM" id="SSF57667">
    <property type="entry name" value="beta-beta-alpha zinc fingers"/>
    <property type="match status" value="1"/>
</dbReference>
<dbReference type="GO" id="GO:0008270">
    <property type="term" value="F:zinc ion binding"/>
    <property type="evidence" value="ECO:0007669"/>
    <property type="project" value="UniProtKB-KW"/>
</dbReference>
<dbReference type="InterPro" id="IPR036236">
    <property type="entry name" value="Znf_C2H2_sf"/>
</dbReference>
<evidence type="ECO:0000313" key="9">
    <source>
        <dbReference type="Proteomes" id="UP000009097"/>
    </source>
</evidence>
<reference evidence="8" key="1">
    <citation type="submission" date="2007-04" db="EMBL/GenBank/DDBJ databases">
        <authorList>
            <consortium name="The Broad Institute Genome Sequencing Platform"/>
            <person name="Birren B."/>
            <person name="Lander E."/>
            <person name="Galagan J."/>
            <person name="Nusbaum C."/>
            <person name="Devon K."/>
            <person name="Ma L.-J."/>
            <person name="Jaffe D."/>
            <person name="Butler J."/>
            <person name="Alvarez P."/>
            <person name="Gnerre S."/>
            <person name="Grabherr M."/>
            <person name="Kleber M."/>
            <person name="Mauceli E."/>
            <person name="Brockman W."/>
            <person name="MacCallum I.A."/>
            <person name="Young S."/>
            <person name="LaButti K."/>
            <person name="DeCaprio D."/>
            <person name="Crawford M."/>
            <person name="Koehrsen M."/>
            <person name="Engels R."/>
            <person name="Montgomery P."/>
            <person name="Pearson M."/>
            <person name="Howarth C."/>
            <person name="Larson L."/>
            <person name="White J."/>
            <person name="O'Leary S."/>
            <person name="Kodira C."/>
            <person name="Zeng Q."/>
            <person name="Yandava C."/>
            <person name="Alvarado L."/>
            <person name="Kistler C."/>
            <person name="Shim W.-B."/>
            <person name="Kang S."/>
            <person name="Woloshuk C."/>
        </authorList>
    </citation>
    <scope>NUCLEOTIDE SEQUENCE</scope>
    <source>
        <strain evidence="8">4287</strain>
    </source>
</reference>
<dbReference type="RefSeq" id="XP_018258814.1">
    <property type="nucleotide sequence ID" value="XM_018403352.1"/>
</dbReference>
<feature type="domain" description="C2H2-type" evidence="7">
    <location>
        <begin position="8"/>
        <end position="33"/>
    </location>
</feature>
<dbReference type="Pfam" id="PF13912">
    <property type="entry name" value="zf-C2H2_6"/>
    <property type="match status" value="1"/>
</dbReference>
<name>A0A0J9WCZ5_FUSO4</name>
<dbReference type="InterPro" id="IPR013087">
    <property type="entry name" value="Znf_C2H2_type"/>
</dbReference>
<dbReference type="PANTHER" id="PTHR24388:SF104">
    <property type="entry name" value="AT-RICH BINDING PROTEIN-RELATED"/>
    <property type="match status" value="1"/>
</dbReference>
<keyword evidence="5" id="KW-0539">Nucleus</keyword>
<dbReference type="Gene3D" id="3.30.160.60">
    <property type="entry name" value="Classic Zinc Finger"/>
    <property type="match status" value="2"/>
</dbReference>
<dbReference type="KEGG" id="fox:FOXG_22926"/>
<sequence length="213" mass="24924">MMPSQLGFRCIMCNKGFRSASAREQHIRDSANHYICQICPEPFDYETQNELNDHLETEHHICTYCDRPPFRTSKQLDQHDVDKHNMCIVCRKYYRTIQNLKMHKITHAEKNIECPGCDRLFVTESAMLLHLEAGTCDSIADRYYVTLLGRQCYRTYEYRSATPGYDFRCPTCESDFHLMSGLVQHVESDICDENLDDDRPLGAFLEYVRSRLG</sequence>
<keyword evidence="2" id="KW-0677">Repeat</keyword>
<evidence type="ECO:0000256" key="5">
    <source>
        <dbReference type="ARBA" id="ARBA00023242"/>
    </source>
</evidence>
<dbReference type="EMBL" id="DS231768">
    <property type="protein sequence ID" value="KNB20768.1"/>
    <property type="molecule type" value="Genomic_DNA"/>
</dbReference>
<dbReference type="OrthoDB" id="6105938at2759"/>
<dbReference type="PROSITE" id="PS50157">
    <property type="entry name" value="ZINC_FINGER_C2H2_2"/>
    <property type="match status" value="1"/>
</dbReference>
<gene>
    <name evidence="8" type="ORF">FOXG_22926</name>
</gene>
<protein>
    <recommendedName>
        <fullName evidence="7">C2H2-type domain-containing protein</fullName>
    </recommendedName>
</protein>
<evidence type="ECO:0000256" key="1">
    <source>
        <dbReference type="ARBA" id="ARBA00022723"/>
    </source>
</evidence>
<dbReference type="SMART" id="SM00355">
    <property type="entry name" value="ZnF_C2H2"/>
    <property type="match status" value="6"/>
</dbReference>
<evidence type="ECO:0000256" key="2">
    <source>
        <dbReference type="ARBA" id="ARBA00022737"/>
    </source>
</evidence>
<dbReference type="PROSITE" id="PS00028">
    <property type="entry name" value="ZINC_FINGER_C2H2_1"/>
    <property type="match status" value="1"/>
</dbReference>
<dbReference type="Proteomes" id="UP000009097">
    <property type="component" value="Unassembled WGS sequence"/>
</dbReference>
<evidence type="ECO:0000256" key="3">
    <source>
        <dbReference type="ARBA" id="ARBA00022771"/>
    </source>
</evidence>
<keyword evidence="3 6" id="KW-0863">Zinc-finger</keyword>
<keyword evidence="1" id="KW-0479">Metal-binding</keyword>
<accession>A0A0J9WCZ5</accession>
<reference evidence="8" key="2">
    <citation type="journal article" date="2010" name="Nature">
        <title>Comparative genomics reveals mobile pathogenicity chromosomes in Fusarium.</title>
        <authorList>
            <person name="Ma L.J."/>
            <person name="van der Does H.C."/>
            <person name="Borkovich K.A."/>
            <person name="Coleman J.J."/>
            <person name="Daboussi M.J."/>
            <person name="Di Pietro A."/>
            <person name="Dufresne M."/>
            <person name="Freitag M."/>
            <person name="Grabherr M."/>
            <person name="Henrissat B."/>
            <person name="Houterman P.M."/>
            <person name="Kang S."/>
            <person name="Shim W.B."/>
            <person name="Woloshuk C."/>
            <person name="Xie X."/>
            <person name="Xu J.R."/>
            <person name="Antoniw J."/>
            <person name="Baker S.E."/>
            <person name="Bluhm B.H."/>
            <person name="Breakspear A."/>
            <person name="Brown D.W."/>
            <person name="Butchko R.A."/>
            <person name="Chapman S."/>
            <person name="Coulson R."/>
            <person name="Coutinho P.M."/>
            <person name="Danchin E.G."/>
            <person name="Diener A."/>
            <person name="Gale L.R."/>
            <person name="Gardiner D.M."/>
            <person name="Goff S."/>
            <person name="Hammond-Kosack K.E."/>
            <person name="Hilburn K."/>
            <person name="Hua-Van A."/>
            <person name="Jonkers W."/>
            <person name="Kazan K."/>
            <person name="Kodira C.D."/>
            <person name="Koehrsen M."/>
            <person name="Kumar L."/>
            <person name="Lee Y.H."/>
            <person name="Li L."/>
            <person name="Manners J.M."/>
            <person name="Miranda-Saavedra D."/>
            <person name="Mukherjee M."/>
            <person name="Park G."/>
            <person name="Park J."/>
            <person name="Park S.Y."/>
            <person name="Proctor R.H."/>
            <person name="Regev A."/>
            <person name="Ruiz-Roldan M.C."/>
            <person name="Sain D."/>
            <person name="Sakthikumar S."/>
            <person name="Sykes S."/>
            <person name="Schwartz D.C."/>
            <person name="Turgeon B.G."/>
            <person name="Wapinski I."/>
            <person name="Yoder O."/>
            <person name="Young S."/>
            <person name="Zeng Q."/>
            <person name="Zhou S."/>
            <person name="Galagan J."/>
            <person name="Cuomo C.A."/>
            <person name="Kistler H.C."/>
            <person name="Rep M."/>
        </authorList>
    </citation>
    <scope>NUCLEOTIDE SEQUENCE [LARGE SCALE GENOMIC DNA]</scope>
    <source>
        <strain evidence="8">4287</strain>
    </source>
</reference>
<proteinExistence type="predicted"/>
<dbReference type="PANTHER" id="PTHR24388">
    <property type="entry name" value="ZINC FINGER PROTEIN"/>
    <property type="match status" value="1"/>
</dbReference>
<dbReference type="GeneID" id="28963632"/>
<dbReference type="GO" id="GO:0000981">
    <property type="term" value="F:DNA-binding transcription factor activity, RNA polymerase II-specific"/>
    <property type="evidence" value="ECO:0007669"/>
    <property type="project" value="TreeGrafter"/>
</dbReference>
<dbReference type="AlphaFoldDB" id="A0A0J9WCZ5"/>
<dbReference type="VEuPathDB" id="FungiDB:FOXG_22926"/>
<evidence type="ECO:0000256" key="4">
    <source>
        <dbReference type="ARBA" id="ARBA00022833"/>
    </source>
</evidence>
<dbReference type="EMBL" id="DS231768">
    <property type="protein sequence ID" value="KNB20769.1"/>
    <property type="molecule type" value="Genomic_DNA"/>
</dbReference>
<keyword evidence="4" id="KW-0862">Zinc</keyword>
<dbReference type="RefSeq" id="XP_018258813.1">
    <property type="nucleotide sequence ID" value="XM_018403351.1"/>
</dbReference>
<organism evidence="8 9">
    <name type="scientific">Fusarium oxysporum f. sp. lycopersici (strain 4287 / CBS 123668 / FGSC 9935 / NRRL 34936)</name>
    <name type="common">Fusarium vascular wilt of tomato</name>
    <dbReference type="NCBI Taxonomy" id="426428"/>
    <lineage>
        <taxon>Eukaryota</taxon>
        <taxon>Fungi</taxon>
        <taxon>Dikarya</taxon>
        <taxon>Ascomycota</taxon>
        <taxon>Pezizomycotina</taxon>
        <taxon>Sordariomycetes</taxon>
        <taxon>Hypocreomycetidae</taxon>
        <taxon>Hypocreales</taxon>
        <taxon>Nectriaceae</taxon>
        <taxon>Fusarium</taxon>
        <taxon>Fusarium oxysporum species complex</taxon>
    </lineage>
</organism>
<evidence type="ECO:0000259" key="7">
    <source>
        <dbReference type="PROSITE" id="PS50157"/>
    </source>
</evidence>
<evidence type="ECO:0000256" key="6">
    <source>
        <dbReference type="PROSITE-ProRule" id="PRU00042"/>
    </source>
</evidence>